<gene>
    <name evidence="1" type="ORF">EXZ61_18970</name>
</gene>
<dbReference type="EMBL" id="CP036282">
    <property type="protein sequence ID" value="QDL56072.1"/>
    <property type="molecule type" value="Genomic_DNA"/>
</dbReference>
<sequence>MKITTVIPAYKSKYLMELLACLVHQSEPPSQVIFSDDTPDFAFAKVLYSEPVKSLIAHLNVTVVEGPRKGAHANWAHCVNAWGGRTELLHILCDDDIVYPLFYEQHRRAHMAGTFSSTVSRRWYANETGQLTRMALEVPEVMANHPMRWHALDAKTLFTSNVTRGANWLGEVSNVVMRAETALLVRERQQVGISFAGLEDLGSFVCGAMTNPVCFINEHLGYFRTSPTQNSAQTMGMPLKLAHLAYITLGIIGRNMGVISAEEAHKCVEAVTPAFLWHYRGEEDVRHFCEVLPQMVARVPGAESLFLQLWSEFSK</sequence>
<dbReference type="Gene3D" id="3.90.550.10">
    <property type="entry name" value="Spore Coat Polysaccharide Biosynthesis Protein SpsA, Chain A"/>
    <property type="match status" value="1"/>
</dbReference>
<evidence type="ECO:0000313" key="2">
    <source>
        <dbReference type="Proteomes" id="UP000317365"/>
    </source>
</evidence>
<dbReference type="InterPro" id="IPR029044">
    <property type="entry name" value="Nucleotide-diphossugar_trans"/>
</dbReference>
<evidence type="ECO:0000313" key="1">
    <source>
        <dbReference type="EMBL" id="QDL56072.1"/>
    </source>
</evidence>
<name>A0A515ETT0_9BURK</name>
<keyword evidence="2" id="KW-1185">Reference proteome</keyword>
<reference evidence="2" key="2">
    <citation type="journal article" date="2020" name="Int. J. Syst. Evol. Microbiol.">
        <title>Genomic insights into a novel species Rhodoferax aquaticus sp. nov., isolated from freshwater.</title>
        <authorList>
            <person name="Li T."/>
            <person name="Zhuo Y."/>
            <person name="Jin C.Z."/>
            <person name="Wu X."/>
            <person name="Ko S.R."/>
            <person name="Jin F.J."/>
            <person name="Ahn C.Y."/>
            <person name="Oh H.M."/>
            <person name="Lee H.G."/>
            <person name="Jin L."/>
        </authorList>
    </citation>
    <scope>NUCLEOTIDE SEQUENCE [LARGE SCALE GENOMIC DNA]</scope>
    <source>
        <strain evidence="2">Gr-4</strain>
    </source>
</reference>
<dbReference type="KEGG" id="rhg:EXZ61_18970"/>
<reference evidence="2" key="1">
    <citation type="submission" date="2019-02" db="EMBL/GenBank/DDBJ databases">
        <title>Complete genome sequence of Rhodoferax sp. Gr-4.</title>
        <authorList>
            <person name="Jin L."/>
        </authorList>
    </citation>
    <scope>NUCLEOTIDE SEQUENCE [LARGE SCALE GENOMIC DNA]</scope>
    <source>
        <strain evidence="2">Gr-4</strain>
    </source>
</reference>
<proteinExistence type="predicted"/>
<accession>A0A515ETT0</accession>
<protein>
    <submittedName>
        <fullName evidence="1">Glycosyltransferase family 2 protein</fullName>
    </submittedName>
</protein>
<dbReference type="Proteomes" id="UP000317365">
    <property type="component" value="Chromosome"/>
</dbReference>
<dbReference type="RefSeq" id="WP_142813350.1">
    <property type="nucleotide sequence ID" value="NZ_CP036282.1"/>
</dbReference>
<dbReference type="AlphaFoldDB" id="A0A515ETT0"/>
<dbReference type="SUPFAM" id="SSF53448">
    <property type="entry name" value="Nucleotide-diphospho-sugar transferases"/>
    <property type="match status" value="1"/>
</dbReference>
<organism evidence="1 2">
    <name type="scientific">Rhodoferax aquaticus</name>
    <dbReference type="NCBI Taxonomy" id="2527691"/>
    <lineage>
        <taxon>Bacteria</taxon>
        <taxon>Pseudomonadati</taxon>
        <taxon>Pseudomonadota</taxon>
        <taxon>Betaproteobacteria</taxon>
        <taxon>Burkholderiales</taxon>
        <taxon>Comamonadaceae</taxon>
        <taxon>Rhodoferax</taxon>
    </lineage>
</organism>
<dbReference type="CDD" id="cd00761">
    <property type="entry name" value="Glyco_tranf_GTA_type"/>
    <property type="match status" value="1"/>
</dbReference>